<sequence length="734" mass="86871">MYEYNIMETLHEFECNFNTTGSHKWFVHNWHISVYLSIAYVCLIYGLKLWMRNKNAFKLNVYLFVWNTELAVFSTIGTFKLLDEMLYRLVNHGFDYSICSHIPYHTQGSGFWLFVFIFSKSFELFDTIFMVLRKKPVMLLHWYHHVTVLIFCWWSYSLIASTGMWFAFVNYTVHSFMYTYYALQSVGVRVPSALPKAITIGQILQMFFGLFITLMSFVLKFYGNGCGVSFEHIGVSIALYGSYFYLFYKYNKKCFRHILLNKMDRLYRYETNFNPYVWHQWMVNHWHISVYLSIAYLCLIYTLKLLMQNKNALKLNGYLFAWNILLTIFSIIGSFSICNQDYHTPTIGLWGFLFIMSKSVELLDTLFLVLKKRPVILLHWYHHVTVLIFCWWSYSLNASTARWFAFVNYTVHSFMYGYYALQSVQVKVPSALTKIITIGQIFQMFFGLFITLMSFWLKFYGNGCGVSFKHIAVSIALYGSYFYLFYRFFSDRYLKQNMDVINDLEINFNETEWIAWFVQNWHISVYVSIAYVCLIYSLKLWMKNKNGFNLNGYLFVWNTLLAVFSTIGTIRCGEEIYYRLVNYGFGYSICHKDLHTLRAGLWGLLFTLSKSIELLDTVFLVLRKKPVMFLHWYHHVTVLMFAWWTYSFMGSTGRWFAFVNYTVHSFMYSYYALQAVRVRVPSVLAKSITIVQILQMFFGLFITLMSFVLKFYGNGCGVSFEHIGVSLAIYGSCN</sequence>
<evidence type="ECO:0000256" key="3">
    <source>
        <dbReference type="ARBA" id="ARBA00022679"/>
    </source>
</evidence>
<evidence type="ECO:0000313" key="11">
    <source>
        <dbReference type="EMBL" id="CAD7627636.1"/>
    </source>
</evidence>
<feature type="transmembrane region" description="Helical" evidence="10">
    <location>
        <begin position="693"/>
        <end position="712"/>
    </location>
</feature>
<dbReference type="EC" id="2.3.1.199" evidence="10"/>
<feature type="transmembrane region" description="Helical" evidence="10">
    <location>
        <begin position="59"/>
        <end position="79"/>
    </location>
</feature>
<feature type="transmembrane region" description="Helical" evidence="10">
    <location>
        <begin position="30"/>
        <end position="47"/>
    </location>
</feature>
<feature type="transmembrane region" description="Helical" evidence="10">
    <location>
        <begin position="401"/>
        <end position="421"/>
    </location>
</feature>
<feature type="transmembrane region" description="Helical" evidence="10">
    <location>
        <begin position="513"/>
        <end position="538"/>
    </location>
</feature>
<dbReference type="PANTHER" id="PTHR11157">
    <property type="entry name" value="FATTY ACID ACYL TRANSFERASE-RELATED"/>
    <property type="match status" value="1"/>
</dbReference>
<dbReference type="GO" id="GO:0030148">
    <property type="term" value="P:sphingolipid biosynthetic process"/>
    <property type="evidence" value="ECO:0007669"/>
    <property type="project" value="TreeGrafter"/>
</dbReference>
<dbReference type="EMBL" id="OC859485">
    <property type="protein sequence ID" value="CAD7627636.1"/>
    <property type="molecule type" value="Genomic_DNA"/>
</dbReference>
<dbReference type="PANTHER" id="PTHR11157:SF17">
    <property type="entry name" value="ELONGATION OF VERY LONG CHAIN FATTY ACIDS PROTEIN 6"/>
    <property type="match status" value="1"/>
</dbReference>
<comment type="similarity">
    <text evidence="10">Belongs to the ELO family.</text>
</comment>
<dbReference type="InterPro" id="IPR002076">
    <property type="entry name" value="ELO_fam"/>
</dbReference>
<keyword evidence="7 10" id="KW-0443">Lipid metabolism</keyword>
<feature type="transmembrane region" description="Helical" evidence="10">
    <location>
        <begin position="319"/>
        <end position="337"/>
    </location>
</feature>
<accession>A0A7R9Q191</accession>
<evidence type="ECO:0000256" key="5">
    <source>
        <dbReference type="ARBA" id="ARBA00022832"/>
    </source>
</evidence>
<comment type="caution">
    <text evidence="10">Lacks conserved residue(s) required for the propagation of feature annotation.</text>
</comment>
<keyword evidence="12" id="KW-1185">Reference proteome</keyword>
<feature type="transmembrane region" description="Helical" evidence="10">
    <location>
        <begin position="441"/>
        <end position="459"/>
    </location>
</feature>
<gene>
    <name evidence="11" type="ORF">OSB1V03_LOCUS8061</name>
</gene>
<dbReference type="GO" id="GO:0034626">
    <property type="term" value="P:fatty acid elongation, polyunsaturated fatty acid"/>
    <property type="evidence" value="ECO:0007669"/>
    <property type="project" value="TreeGrafter"/>
</dbReference>
<keyword evidence="8 10" id="KW-0472">Membrane</keyword>
<feature type="transmembrane region" description="Helical" evidence="10">
    <location>
        <begin position="288"/>
        <end position="307"/>
    </location>
</feature>
<dbReference type="GO" id="GO:0034625">
    <property type="term" value="P:fatty acid elongation, monounsaturated fatty acid"/>
    <property type="evidence" value="ECO:0007669"/>
    <property type="project" value="TreeGrafter"/>
</dbReference>
<dbReference type="OrthoDB" id="10259681at2759"/>
<dbReference type="EMBL" id="CAJPIZ010004910">
    <property type="protein sequence ID" value="CAG2108066.1"/>
    <property type="molecule type" value="Genomic_DNA"/>
</dbReference>
<feature type="transmembrane region" description="Helical" evidence="10">
    <location>
        <begin position="139"/>
        <end position="156"/>
    </location>
</feature>
<evidence type="ECO:0000256" key="9">
    <source>
        <dbReference type="ARBA" id="ARBA00023160"/>
    </source>
</evidence>
<feature type="transmembrane region" description="Helical" evidence="10">
    <location>
        <begin position="376"/>
        <end position="394"/>
    </location>
</feature>
<keyword evidence="2 10" id="KW-0444">Lipid biosynthesis</keyword>
<keyword evidence="4 10" id="KW-0812">Transmembrane</keyword>
<feature type="transmembrane region" description="Helical" evidence="10">
    <location>
        <begin position="550"/>
        <end position="570"/>
    </location>
</feature>
<feature type="transmembrane region" description="Helical" evidence="10">
    <location>
        <begin position="111"/>
        <end position="132"/>
    </location>
</feature>
<feature type="transmembrane region" description="Helical" evidence="10">
    <location>
        <begin position="601"/>
        <end position="622"/>
    </location>
</feature>
<evidence type="ECO:0000256" key="8">
    <source>
        <dbReference type="ARBA" id="ARBA00023136"/>
    </source>
</evidence>
<dbReference type="GO" id="GO:0019367">
    <property type="term" value="P:fatty acid elongation, saturated fatty acid"/>
    <property type="evidence" value="ECO:0007669"/>
    <property type="project" value="TreeGrafter"/>
</dbReference>
<dbReference type="Proteomes" id="UP000759131">
    <property type="component" value="Unassembled WGS sequence"/>
</dbReference>
<feature type="transmembrane region" description="Helical" evidence="10">
    <location>
        <begin position="203"/>
        <end position="223"/>
    </location>
</feature>
<dbReference type="GO" id="GO:0005789">
    <property type="term" value="C:endoplasmic reticulum membrane"/>
    <property type="evidence" value="ECO:0007669"/>
    <property type="project" value="TreeGrafter"/>
</dbReference>
<dbReference type="PROSITE" id="PS01188">
    <property type="entry name" value="ELO"/>
    <property type="match status" value="1"/>
</dbReference>
<keyword evidence="3 10" id="KW-0808">Transferase</keyword>
<feature type="transmembrane region" description="Helical" evidence="10">
    <location>
        <begin position="229"/>
        <end position="248"/>
    </location>
</feature>
<dbReference type="InterPro" id="IPR030457">
    <property type="entry name" value="ELO_CS"/>
</dbReference>
<dbReference type="GO" id="GO:0009922">
    <property type="term" value="F:fatty acid elongase activity"/>
    <property type="evidence" value="ECO:0007669"/>
    <property type="project" value="UniProtKB-EC"/>
</dbReference>
<evidence type="ECO:0000256" key="7">
    <source>
        <dbReference type="ARBA" id="ARBA00023098"/>
    </source>
</evidence>
<dbReference type="GO" id="GO:0042761">
    <property type="term" value="P:very long-chain fatty acid biosynthetic process"/>
    <property type="evidence" value="ECO:0007669"/>
    <property type="project" value="TreeGrafter"/>
</dbReference>
<feature type="transmembrane region" description="Helical" evidence="10">
    <location>
        <begin position="349"/>
        <end position="370"/>
    </location>
</feature>
<keyword evidence="9 10" id="KW-0275">Fatty acid biosynthesis</keyword>
<feature type="transmembrane region" description="Helical" evidence="10">
    <location>
        <begin position="629"/>
        <end position="649"/>
    </location>
</feature>
<keyword evidence="6 10" id="KW-1133">Transmembrane helix</keyword>
<evidence type="ECO:0000256" key="2">
    <source>
        <dbReference type="ARBA" id="ARBA00022516"/>
    </source>
</evidence>
<evidence type="ECO:0000256" key="1">
    <source>
        <dbReference type="ARBA" id="ARBA00004141"/>
    </source>
</evidence>
<proteinExistence type="inferred from homology"/>
<protein>
    <recommendedName>
        <fullName evidence="10">Elongation of very long chain fatty acids protein</fullName>
        <ecNumber evidence="10">2.3.1.199</ecNumber>
    </recommendedName>
    <alternativeName>
        <fullName evidence="10">Very-long-chain 3-oxoacyl-CoA synthase</fullName>
    </alternativeName>
</protein>
<name>A0A7R9Q191_9ACAR</name>
<comment type="subcellular location">
    <subcellularLocation>
        <location evidence="1">Membrane</location>
        <topology evidence="1">Multi-pass membrane protein</topology>
    </subcellularLocation>
</comment>
<organism evidence="11">
    <name type="scientific">Medioppia subpectinata</name>
    <dbReference type="NCBI Taxonomy" id="1979941"/>
    <lineage>
        <taxon>Eukaryota</taxon>
        <taxon>Metazoa</taxon>
        <taxon>Ecdysozoa</taxon>
        <taxon>Arthropoda</taxon>
        <taxon>Chelicerata</taxon>
        <taxon>Arachnida</taxon>
        <taxon>Acari</taxon>
        <taxon>Acariformes</taxon>
        <taxon>Sarcoptiformes</taxon>
        <taxon>Oribatida</taxon>
        <taxon>Brachypylina</taxon>
        <taxon>Oppioidea</taxon>
        <taxon>Oppiidae</taxon>
        <taxon>Medioppia</taxon>
    </lineage>
</organism>
<evidence type="ECO:0000256" key="10">
    <source>
        <dbReference type="RuleBase" id="RU361115"/>
    </source>
</evidence>
<evidence type="ECO:0000313" key="12">
    <source>
        <dbReference type="Proteomes" id="UP000759131"/>
    </source>
</evidence>
<dbReference type="AlphaFoldDB" id="A0A7R9Q191"/>
<keyword evidence="5 10" id="KW-0276">Fatty acid metabolism</keyword>
<reference evidence="11" key="1">
    <citation type="submission" date="2020-11" db="EMBL/GenBank/DDBJ databases">
        <authorList>
            <person name="Tran Van P."/>
        </authorList>
    </citation>
    <scope>NUCLEOTIDE SEQUENCE</scope>
</reference>
<dbReference type="Pfam" id="PF01151">
    <property type="entry name" value="ELO"/>
    <property type="match status" value="3"/>
</dbReference>
<comment type="catalytic activity">
    <reaction evidence="10">
        <text>a very-long-chain acyl-CoA + malonyl-CoA + H(+) = a very-long-chain 3-oxoacyl-CoA + CO2 + CoA</text>
        <dbReference type="Rhea" id="RHEA:32727"/>
        <dbReference type="ChEBI" id="CHEBI:15378"/>
        <dbReference type="ChEBI" id="CHEBI:16526"/>
        <dbReference type="ChEBI" id="CHEBI:57287"/>
        <dbReference type="ChEBI" id="CHEBI:57384"/>
        <dbReference type="ChEBI" id="CHEBI:90725"/>
        <dbReference type="ChEBI" id="CHEBI:90736"/>
        <dbReference type="EC" id="2.3.1.199"/>
    </reaction>
</comment>
<evidence type="ECO:0000256" key="6">
    <source>
        <dbReference type="ARBA" id="ARBA00022989"/>
    </source>
</evidence>
<evidence type="ECO:0000256" key="4">
    <source>
        <dbReference type="ARBA" id="ARBA00022692"/>
    </source>
</evidence>
<feature type="transmembrane region" description="Helical" evidence="10">
    <location>
        <begin position="471"/>
        <end position="489"/>
    </location>
</feature>